<dbReference type="EMBL" id="JAAXPI010000012">
    <property type="protein sequence ID" value="NKZ04445.1"/>
    <property type="molecule type" value="Genomic_DNA"/>
</dbReference>
<evidence type="ECO:0000313" key="2">
    <source>
        <dbReference type="Proteomes" id="UP000579250"/>
    </source>
</evidence>
<keyword evidence="2" id="KW-1185">Reference proteome</keyword>
<sequence>MSAEPLEPSVPFSGPAYGIPRTIKGISERLPEEKRALFIEQVTTAEVGADLDEVMLVWWGQAVLAQDPSREKRLADARAGRDLVPLSEVQRRLERRDGAG</sequence>
<proteinExistence type="predicted"/>
<protein>
    <submittedName>
        <fullName evidence="1">Uncharacterized protein</fullName>
    </submittedName>
</protein>
<dbReference type="Proteomes" id="UP000579250">
    <property type="component" value="Unassembled WGS sequence"/>
</dbReference>
<evidence type="ECO:0000313" key="1">
    <source>
        <dbReference type="EMBL" id="NKZ04445.1"/>
    </source>
</evidence>
<organism evidence="1 2">
    <name type="scientific">Actinomadura latina</name>
    <dbReference type="NCBI Taxonomy" id="163603"/>
    <lineage>
        <taxon>Bacteria</taxon>
        <taxon>Bacillati</taxon>
        <taxon>Actinomycetota</taxon>
        <taxon>Actinomycetes</taxon>
        <taxon>Streptosporangiales</taxon>
        <taxon>Thermomonosporaceae</taxon>
        <taxon>Actinomadura</taxon>
    </lineage>
</organism>
<accession>A0A846Z107</accession>
<dbReference type="AlphaFoldDB" id="A0A846Z107"/>
<name>A0A846Z107_9ACTN</name>
<dbReference type="RefSeq" id="WP_067636482.1">
    <property type="nucleotide sequence ID" value="NZ_JAAXPI010000012.1"/>
</dbReference>
<comment type="caution">
    <text evidence="1">The sequence shown here is derived from an EMBL/GenBank/DDBJ whole genome shotgun (WGS) entry which is preliminary data.</text>
</comment>
<reference evidence="1 2" key="1">
    <citation type="submission" date="2020-04" db="EMBL/GenBank/DDBJ databases">
        <title>MicrobeNet Type strains.</title>
        <authorList>
            <person name="Nicholson A.C."/>
        </authorList>
    </citation>
    <scope>NUCLEOTIDE SEQUENCE [LARGE SCALE GENOMIC DNA]</scope>
    <source>
        <strain evidence="1 2">ATCC BAA-277</strain>
    </source>
</reference>
<gene>
    <name evidence="1" type="ORF">HGB48_11865</name>
</gene>